<dbReference type="PROSITE" id="PS00518">
    <property type="entry name" value="ZF_RING_1"/>
    <property type="match status" value="1"/>
</dbReference>
<feature type="compositionally biased region" description="Polar residues" evidence="5">
    <location>
        <begin position="970"/>
        <end position="980"/>
    </location>
</feature>
<dbReference type="SMART" id="SM00184">
    <property type="entry name" value="RING"/>
    <property type="match status" value="1"/>
</dbReference>
<evidence type="ECO:0000256" key="3">
    <source>
        <dbReference type="ARBA" id="ARBA00022833"/>
    </source>
</evidence>
<evidence type="ECO:0000313" key="8">
    <source>
        <dbReference type="EMBL" id="EFP06630.1"/>
    </source>
</evidence>
<dbReference type="Pfam" id="PF14634">
    <property type="entry name" value="zf-RING_5"/>
    <property type="match status" value="1"/>
</dbReference>
<dbReference type="InParanoid" id="E3MPV0"/>
<dbReference type="PANTHER" id="PTHR21662:SF14">
    <property type="entry name" value="INSULIN_EGF-RECEPTOR L DOMAIN PROTEIN-RELATED"/>
    <property type="match status" value="1"/>
</dbReference>
<evidence type="ECO:0000256" key="5">
    <source>
        <dbReference type="SAM" id="MobiDB-lite"/>
    </source>
</evidence>
<dbReference type="SUPFAM" id="SSF57850">
    <property type="entry name" value="RING/U-box"/>
    <property type="match status" value="1"/>
</dbReference>
<organism evidence="9">
    <name type="scientific">Caenorhabditis remanei</name>
    <name type="common">Caenorhabditis vulgaris</name>
    <dbReference type="NCBI Taxonomy" id="31234"/>
    <lineage>
        <taxon>Eukaryota</taxon>
        <taxon>Metazoa</taxon>
        <taxon>Ecdysozoa</taxon>
        <taxon>Nematoda</taxon>
        <taxon>Chromadorea</taxon>
        <taxon>Rhabditida</taxon>
        <taxon>Rhabditina</taxon>
        <taxon>Rhabditomorpha</taxon>
        <taxon>Rhabditoidea</taxon>
        <taxon>Rhabditidae</taxon>
        <taxon>Peloderinae</taxon>
        <taxon>Caenorhabditis</taxon>
    </lineage>
</organism>
<feature type="domain" description="RING-type" evidence="7">
    <location>
        <begin position="732"/>
        <end position="778"/>
    </location>
</feature>
<dbReference type="HOGENOM" id="CLU_287030_0_0_1"/>
<dbReference type="EMBL" id="DS268464">
    <property type="protein sequence ID" value="EFP06630.1"/>
    <property type="molecule type" value="Genomic_DNA"/>
</dbReference>
<reference evidence="8" key="1">
    <citation type="submission" date="2007-07" db="EMBL/GenBank/DDBJ databases">
        <title>PCAP assembly of the Caenorhabditis remanei genome.</title>
        <authorList>
            <consortium name="The Caenorhabditis remanei Sequencing Consortium"/>
            <person name="Wilson R.K."/>
        </authorList>
    </citation>
    <scope>NUCLEOTIDE SEQUENCE [LARGE SCALE GENOMIC DNA]</scope>
    <source>
        <strain evidence="8">PB4641</strain>
    </source>
</reference>
<feature type="compositionally biased region" description="Acidic residues" evidence="5">
    <location>
        <begin position="1030"/>
        <end position="1053"/>
    </location>
</feature>
<dbReference type="InterPro" id="IPR017907">
    <property type="entry name" value="Znf_RING_CS"/>
</dbReference>
<evidence type="ECO:0000259" key="7">
    <source>
        <dbReference type="PROSITE" id="PS50089"/>
    </source>
</evidence>
<keyword evidence="3" id="KW-0862">Zinc</keyword>
<keyword evidence="1" id="KW-0479">Metal-binding</keyword>
<dbReference type="Gene3D" id="3.30.40.10">
    <property type="entry name" value="Zinc/RING finger domain, C3HC4 (zinc finger)"/>
    <property type="match status" value="1"/>
</dbReference>
<dbReference type="SUPFAM" id="SSF52058">
    <property type="entry name" value="L domain-like"/>
    <property type="match status" value="5"/>
</dbReference>
<dbReference type="AlphaFoldDB" id="E3MPV0"/>
<proteinExistence type="predicted"/>
<gene>
    <name evidence="8" type="ORF">CRE_12028</name>
</gene>
<dbReference type="GO" id="GO:0008270">
    <property type="term" value="F:zinc ion binding"/>
    <property type="evidence" value="ECO:0007669"/>
    <property type="project" value="UniProtKB-KW"/>
</dbReference>
<feature type="region of interest" description="Disordered" evidence="5">
    <location>
        <begin position="805"/>
        <end position="848"/>
    </location>
</feature>
<keyword evidence="2 4" id="KW-0863">Zinc-finger</keyword>
<dbReference type="FunCoup" id="E3MPV0">
    <property type="interactions" value="1083"/>
</dbReference>
<dbReference type="InterPro" id="IPR013083">
    <property type="entry name" value="Znf_RING/FYVE/PHD"/>
</dbReference>
<dbReference type="InterPro" id="IPR001841">
    <property type="entry name" value="Znf_RING"/>
</dbReference>
<dbReference type="Proteomes" id="UP000008281">
    <property type="component" value="Unassembled WGS sequence"/>
</dbReference>
<accession>E3MPV0</accession>
<evidence type="ECO:0000256" key="4">
    <source>
        <dbReference type="PROSITE-ProRule" id="PRU00175"/>
    </source>
</evidence>
<keyword evidence="9" id="KW-1185">Reference proteome</keyword>
<feature type="chain" id="PRO_5003176108" description="RING-type domain-containing protein" evidence="6">
    <location>
        <begin position="18"/>
        <end position="1075"/>
    </location>
</feature>
<dbReference type="OMA" id="HIAINIR"/>
<evidence type="ECO:0000256" key="6">
    <source>
        <dbReference type="SAM" id="SignalP"/>
    </source>
</evidence>
<dbReference type="OrthoDB" id="5869109at2759"/>
<name>E3MPV0_CAERE</name>
<feature type="region of interest" description="Disordered" evidence="5">
    <location>
        <begin position="908"/>
        <end position="1053"/>
    </location>
</feature>
<evidence type="ECO:0000256" key="1">
    <source>
        <dbReference type="ARBA" id="ARBA00022723"/>
    </source>
</evidence>
<dbReference type="PROSITE" id="PS50089">
    <property type="entry name" value="ZF_RING_2"/>
    <property type="match status" value="1"/>
</dbReference>
<dbReference type="PANTHER" id="PTHR21662">
    <property type="entry name" value="RECEPTOR PROTEIN-TYROSINE KINASE"/>
    <property type="match status" value="1"/>
</dbReference>
<protein>
    <recommendedName>
        <fullName evidence="7">RING-type domain-containing protein</fullName>
    </recommendedName>
</protein>
<feature type="signal peptide" evidence="6">
    <location>
        <begin position="1"/>
        <end position="17"/>
    </location>
</feature>
<dbReference type="Gene3D" id="3.80.20.20">
    <property type="entry name" value="Receptor L-domain"/>
    <property type="match status" value="4"/>
</dbReference>
<dbReference type="InterPro" id="IPR036941">
    <property type="entry name" value="Rcpt_L-dom_sf"/>
</dbReference>
<dbReference type="InterPro" id="IPR053079">
    <property type="entry name" value="SPS2_domain"/>
</dbReference>
<evidence type="ECO:0000313" key="9">
    <source>
        <dbReference type="Proteomes" id="UP000008281"/>
    </source>
</evidence>
<keyword evidence="6" id="KW-0732">Signal</keyword>
<dbReference type="Pfam" id="PF01030">
    <property type="entry name" value="Recep_L_domain"/>
    <property type="match status" value="4"/>
</dbReference>
<dbReference type="eggNOG" id="ENOG502TJE5">
    <property type="taxonomic scope" value="Eukaryota"/>
</dbReference>
<sequence length="1075" mass="120175">MLALLLSLFLLFPYSQSDFMADLRKTIKFYRCAPECIFKHAEITSKTIGFFPECEEICGILNFNSNLDLSEEQLKVAFKKMHVLNGGIRIENTKLRNLNFFTVDKEQQLFGLDCYTGKLLIRNNSFLTDVRMLWKFFYFQSSSDECEMRIEDNVKLDASLLCDYGFMWTIFGIQVNGNWRDCGCTEHSCQILLGGLTLLNTTTTSLLSLATITETRGDILIQDTNLDNLSFMENWTILKISDDGYTNHIAINIRNNYKMTRLGISSVKTISNIWESDMIYGNLENLNPEFCLTFEEVIIFLKFKLFFVNLHATFCNYTTTKLCHFETMENLSQNCIQISGNVIIKTGDEEYIFKLRKVTHIFGTLVIRGTNLKNLNFLSELSYMADLQEDAPIIQLISNKNLTNAYFPGIKHIITRSQLYVVVHDNHPKLVSDNYISLFDAFFTLVEFYGGGWGCPSFKMNTLGLQFYNTCTILTGGLRLVNTSVSTEINNLSNIKTIIGGIEISYTNLENLEFLRSVKEVKFEDIMDKTGINVNIHHNPEMKYLGLKAVKKLTTYNTFTMNLESLHPDFCVSIPEMIAFLNSFVIFRYLDAKLCDISQSDTPKTCQFHELSSLDLECVYIIGDLLIDSGDEGYIEKLKNLTVIFGSLTIQNTNLVNFKFLGKLRKIANLNDQIPVIQLINNRNLKTIEHLKIKSTDKQTIPKIFLICKHPSLIEKGRFVYIYFSNLTQMSCNICYGKYSYSNPTLIPRILTNCGHTICQYCISQLMRNRTIVCPFDRKVTVVGNRADLLPKNYAVLEMMENQKGVENSQKSGVVDNKDGPTSSSVEDSDVTGGEVPAVPEEGTGVSNQETAVLDEEAPAMPVEVPAMPEEVPAANTDEAPANTDGLDRTVRNQVPALPVEAPALPADVPVTRTDDAPSMSEEAQSLPEDAPALSVEVPAPSNPVPAHEAQTSTLEETPVSHSDGVPNENLATGATTVLNQVPALPEETPAPSEDAPVASTDTGPSHTVGGDRAVRNPTEVESLEFPVGTDEESEYSDEGSDDEESSDSDADAELLEIAITLSILDMNKTNQINN</sequence>
<dbReference type="InterPro" id="IPR000494">
    <property type="entry name" value="Rcpt_L-dom"/>
</dbReference>
<evidence type="ECO:0000256" key="2">
    <source>
        <dbReference type="ARBA" id="ARBA00022771"/>
    </source>
</evidence>